<protein>
    <recommendedName>
        <fullName evidence="1">Ig-like domain-containing protein</fullName>
    </recommendedName>
</protein>
<reference evidence="2" key="1">
    <citation type="submission" date="2019-06" db="EMBL/GenBank/DDBJ databases">
        <authorList>
            <consortium name="Wellcome Sanger Institute Data Sharing"/>
        </authorList>
    </citation>
    <scope>NUCLEOTIDE SEQUENCE [LARGE SCALE GENOMIC DNA]</scope>
</reference>
<reference evidence="2" key="2">
    <citation type="submission" date="2025-08" db="UniProtKB">
        <authorList>
            <consortium name="Ensembl"/>
        </authorList>
    </citation>
    <scope>IDENTIFICATION</scope>
</reference>
<sequence>MSSHFEFLIVVEPSVTLRSVEAAGMSHPRMLVCTAYGFYPKNIKLTWLRNGHEVTSDVEHASLMEPKLYEWGKTVSF</sequence>
<dbReference type="Gene3D" id="2.60.40.10">
    <property type="entry name" value="Immunoglobulins"/>
    <property type="match status" value="1"/>
</dbReference>
<dbReference type="PROSITE" id="PS50835">
    <property type="entry name" value="IG_LIKE"/>
    <property type="match status" value="1"/>
</dbReference>
<accession>A0A672GTW5</accession>
<dbReference type="InterPro" id="IPR050160">
    <property type="entry name" value="MHC/Immunoglobulin"/>
</dbReference>
<organism evidence="2 3">
    <name type="scientific">Salarias fasciatus</name>
    <name type="common">Jewelled blenny</name>
    <name type="synonym">Blennius fasciatus</name>
    <dbReference type="NCBI Taxonomy" id="181472"/>
    <lineage>
        <taxon>Eukaryota</taxon>
        <taxon>Metazoa</taxon>
        <taxon>Chordata</taxon>
        <taxon>Craniata</taxon>
        <taxon>Vertebrata</taxon>
        <taxon>Euteleostomi</taxon>
        <taxon>Actinopterygii</taxon>
        <taxon>Neopterygii</taxon>
        <taxon>Teleostei</taxon>
        <taxon>Neoteleostei</taxon>
        <taxon>Acanthomorphata</taxon>
        <taxon>Ovalentaria</taxon>
        <taxon>Blenniimorphae</taxon>
        <taxon>Blenniiformes</taxon>
        <taxon>Blennioidei</taxon>
        <taxon>Blenniidae</taxon>
        <taxon>Salariinae</taxon>
        <taxon>Salarias</taxon>
    </lineage>
</organism>
<dbReference type="InterPro" id="IPR036179">
    <property type="entry name" value="Ig-like_dom_sf"/>
</dbReference>
<evidence type="ECO:0000313" key="3">
    <source>
        <dbReference type="Proteomes" id="UP000472267"/>
    </source>
</evidence>
<dbReference type="PANTHER" id="PTHR19944:SF99">
    <property type="entry name" value="HLA CLASS II HISTOCOMPATIBILITY ANTIGEN, DRB1 BETA CHAIN"/>
    <property type="match status" value="1"/>
</dbReference>
<evidence type="ECO:0000259" key="1">
    <source>
        <dbReference type="PROSITE" id="PS50835"/>
    </source>
</evidence>
<dbReference type="InParanoid" id="A0A672GTW5"/>
<dbReference type="Pfam" id="PF07654">
    <property type="entry name" value="C1-set"/>
    <property type="match status" value="1"/>
</dbReference>
<proteinExistence type="predicted"/>
<keyword evidence="3" id="KW-1185">Reference proteome</keyword>
<dbReference type="Proteomes" id="UP000472267">
    <property type="component" value="Chromosome 11"/>
</dbReference>
<reference evidence="2" key="3">
    <citation type="submission" date="2025-09" db="UniProtKB">
        <authorList>
            <consortium name="Ensembl"/>
        </authorList>
    </citation>
    <scope>IDENTIFICATION</scope>
</reference>
<name>A0A672GTW5_SALFA</name>
<dbReference type="InterPro" id="IPR007110">
    <property type="entry name" value="Ig-like_dom"/>
</dbReference>
<dbReference type="SUPFAM" id="SSF48726">
    <property type="entry name" value="Immunoglobulin"/>
    <property type="match status" value="1"/>
</dbReference>
<dbReference type="PANTHER" id="PTHR19944">
    <property type="entry name" value="MHC CLASS II-RELATED"/>
    <property type="match status" value="1"/>
</dbReference>
<dbReference type="InterPro" id="IPR003597">
    <property type="entry name" value="Ig_C1-set"/>
</dbReference>
<evidence type="ECO:0000313" key="2">
    <source>
        <dbReference type="Ensembl" id="ENSSFAP00005014869.1"/>
    </source>
</evidence>
<feature type="domain" description="Ig-like" evidence="1">
    <location>
        <begin position="13"/>
        <end position="77"/>
    </location>
</feature>
<dbReference type="AlphaFoldDB" id="A0A672GTW5"/>
<dbReference type="InterPro" id="IPR013783">
    <property type="entry name" value="Ig-like_fold"/>
</dbReference>
<dbReference type="Ensembl" id="ENSSFAT00005015489.1">
    <property type="protein sequence ID" value="ENSSFAP00005014869.1"/>
    <property type="gene ID" value="ENSSFAG00005007974.1"/>
</dbReference>